<reference evidence="1 2" key="1">
    <citation type="submission" date="2023-12" db="EMBL/GenBank/DDBJ databases">
        <title>A high-quality genome assembly for Dillenia turbinata (Dilleniales).</title>
        <authorList>
            <person name="Chanderbali A."/>
        </authorList>
    </citation>
    <scope>NUCLEOTIDE SEQUENCE [LARGE SCALE GENOMIC DNA]</scope>
    <source>
        <strain evidence="1">LSX21</strain>
        <tissue evidence="1">Leaf</tissue>
    </source>
</reference>
<name>A0AAN8UG17_9MAGN</name>
<organism evidence="1 2">
    <name type="scientific">Dillenia turbinata</name>
    <dbReference type="NCBI Taxonomy" id="194707"/>
    <lineage>
        <taxon>Eukaryota</taxon>
        <taxon>Viridiplantae</taxon>
        <taxon>Streptophyta</taxon>
        <taxon>Embryophyta</taxon>
        <taxon>Tracheophyta</taxon>
        <taxon>Spermatophyta</taxon>
        <taxon>Magnoliopsida</taxon>
        <taxon>eudicotyledons</taxon>
        <taxon>Gunneridae</taxon>
        <taxon>Pentapetalae</taxon>
        <taxon>Dilleniales</taxon>
        <taxon>Dilleniaceae</taxon>
        <taxon>Dillenia</taxon>
    </lineage>
</organism>
<evidence type="ECO:0000313" key="1">
    <source>
        <dbReference type="EMBL" id="KAK6912109.1"/>
    </source>
</evidence>
<dbReference type="Proteomes" id="UP001370490">
    <property type="component" value="Unassembled WGS sequence"/>
</dbReference>
<dbReference type="EMBL" id="JBAMMX010000028">
    <property type="protein sequence ID" value="KAK6912109.1"/>
    <property type="molecule type" value="Genomic_DNA"/>
</dbReference>
<comment type="caution">
    <text evidence="1">The sequence shown here is derived from an EMBL/GenBank/DDBJ whole genome shotgun (WGS) entry which is preliminary data.</text>
</comment>
<proteinExistence type="predicted"/>
<dbReference type="AlphaFoldDB" id="A0AAN8UG17"/>
<gene>
    <name evidence="1" type="ORF">RJ641_024202</name>
</gene>
<keyword evidence="2" id="KW-1185">Reference proteome</keyword>
<protein>
    <submittedName>
        <fullName evidence="1">Uncharacterized protein</fullName>
    </submittedName>
</protein>
<evidence type="ECO:0000313" key="2">
    <source>
        <dbReference type="Proteomes" id="UP001370490"/>
    </source>
</evidence>
<sequence>MAPTNSKNLKDKARNADNNAEQCLADFITIRQALPLLNTRVPFFHCWRSGEVMVSQSRYKNIVGSDVPFSSLMTSSLQHEFSLWADNTYHEAPKTYTNKHNRNIVNNMRRGEE</sequence>
<accession>A0AAN8UG17</accession>